<keyword evidence="2" id="KW-0238">DNA-binding</keyword>
<dbReference type="AlphaFoldDB" id="A0A1X1P6H9"/>
<name>A0A1X1P6H9_9BURK</name>
<keyword evidence="4" id="KW-1185">Reference proteome</keyword>
<keyword evidence="1" id="KW-0680">Restriction system</keyword>
<evidence type="ECO:0000256" key="1">
    <source>
        <dbReference type="ARBA" id="ARBA00022747"/>
    </source>
</evidence>
<evidence type="ECO:0000313" key="4">
    <source>
        <dbReference type="Proteomes" id="UP000193146"/>
    </source>
</evidence>
<dbReference type="PANTHER" id="PTHR30408:SF13">
    <property type="entry name" value="TYPE I RESTRICTION ENZYME HINDI SPECIFICITY SUBUNIT"/>
    <property type="match status" value="1"/>
</dbReference>
<evidence type="ECO:0008006" key="5">
    <source>
        <dbReference type="Google" id="ProtNLM"/>
    </source>
</evidence>
<dbReference type="REBASE" id="241601">
    <property type="entry name" value="S.Bpu1040ORF34735P"/>
</dbReference>
<dbReference type="EMBL" id="NBYX01000032">
    <property type="protein sequence ID" value="ORT80260.1"/>
    <property type="molecule type" value="Genomic_DNA"/>
</dbReference>
<dbReference type="GO" id="GO:0003677">
    <property type="term" value="F:DNA binding"/>
    <property type="evidence" value="ECO:0007669"/>
    <property type="project" value="UniProtKB-KW"/>
</dbReference>
<dbReference type="InterPro" id="IPR052021">
    <property type="entry name" value="Type-I_RS_S_subunit"/>
</dbReference>
<dbReference type="GO" id="GO:0009307">
    <property type="term" value="P:DNA restriction-modification system"/>
    <property type="evidence" value="ECO:0007669"/>
    <property type="project" value="UniProtKB-KW"/>
</dbReference>
<gene>
    <name evidence="3" type="ORF">B7G54_34740</name>
</gene>
<accession>A0A1X1P6H9</accession>
<sequence length="373" mass="41132">MLFPGDLFAALKGATKDGKMIGSVARVPKSVAVGRLTQDTVKLEFIESHKATRTYIYWLLRTPQYREYCAGRAMGSAVVALSREDFLSYPVPPLTAQRAHIVDLLEEIEHRCRVLRETNVTLEAIAHALFKSWFVDFDPVRARQDERALDGIGEATAALFPDRFEESTLGRLPQGWRVGELGELSVLNPESWTSKKHPECVAYIDLANVKDNQIGAVTNYSFDEAPSRARRVVRHGDTIVGTVRPGNRSFAYIHQPIENLTASTGFAVLRPARAQNTEFVYLAATRESSIEHLAHVADGGAYPAVRPEVVASLACVVPPDEVMAAFHQTTAPIISSVAENEKKAQVLCELRDALLLRLISGQLRLPEAEAFAA</sequence>
<evidence type="ECO:0000313" key="3">
    <source>
        <dbReference type="EMBL" id="ORT80260.1"/>
    </source>
</evidence>
<evidence type="ECO:0000256" key="2">
    <source>
        <dbReference type="ARBA" id="ARBA00023125"/>
    </source>
</evidence>
<dbReference type="OrthoDB" id="9798929at2"/>
<dbReference type="PANTHER" id="PTHR30408">
    <property type="entry name" value="TYPE-1 RESTRICTION ENZYME ECOKI SPECIFICITY PROTEIN"/>
    <property type="match status" value="1"/>
</dbReference>
<proteinExistence type="predicted"/>
<dbReference type="Proteomes" id="UP000193146">
    <property type="component" value="Unassembled WGS sequence"/>
</dbReference>
<protein>
    <recommendedName>
        <fullName evidence="5">Type I restriction modification DNA specificity domain-containing protein</fullName>
    </recommendedName>
</protein>
<dbReference type="SUPFAM" id="SSF116734">
    <property type="entry name" value="DNA methylase specificity domain"/>
    <property type="match status" value="2"/>
</dbReference>
<comment type="caution">
    <text evidence="3">The sequence shown here is derived from an EMBL/GenBank/DDBJ whole genome shotgun (WGS) entry which is preliminary data.</text>
</comment>
<organism evidence="3 4">
    <name type="scientific">Burkholderia puraquae</name>
    <dbReference type="NCBI Taxonomy" id="1904757"/>
    <lineage>
        <taxon>Bacteria</taxon>
        <taxon>Pseudomonadati</taxon>
        <taxon>Pseudomonadota</taxon>
        <taxon>Betaproteobacteria</taxon>
        <taxon>Burkholderiales</taxon>
        <taxon>Burkholderiaceae</taxon>
        <taxon>Burkholderia</taxon>
        <taxon>Burkholderia cepacia complex</taxon>
    </lineage>
</organism>
<dbReference type="InterPro" id="IPR044946">
    <property type="entry name" value="Restrct_endonuc_typeI_TRD_sf"/>
</dbReference>
<dbReference type="Gene3D" id="3.90.220.20">
    <property type="entry name" value="DNA methylase specificity domains"/>
    <property type="match status" value="2"/>
</dbReference>
<reference evidence="3 4" key="1">
    <citation type="submission" date="2017-04" db="EMBL/GenBank/DDBJ databases">
        <title>Burkholderia puraquae sp. nov., a novel Burkholderia cepacia complex species from hospital setting samples.</title>
        <authorList>
            <person name="Martina P."/>
            <person name="Leguizamon M."/>
            <person name="Prieto C."/>
            <person name="Sousa S."/>
            <person name="Montanaro P."/>
            <person name="Draghi W."/>
            <person name="Staembler M."/>
            <person name="Bettiol M."/>
            <person name="Figoli C."/>
            <person name="Palau J."/>
            <person name="Alvarez F."/>
            <person name="Benetti S."/>
            <person name="Anchat E."/>
            <person name="Vescina C."/>
            <person name="Ferreras J."/>
            <person name="Lasch P."/>
            <person name="Lagares A."/>
            <person name="Zorreguieta A."/>
            <person name="Yantorno O."/>
            <person name="Bosch A."/>
        </authorList>
    </citation>
    <scope>NUCLEOTIDE SEQUENCE [LARGE SCALE GENOMIC DNA]</scope>
    <source>
        <strain evidence="3 4">CAMPA 1040</strain>
    </source>
</reference>